<keyword evidence="3" id="KW-1185">Reference proteome</keyword>
<dbReference type="Proteomes" id="UP000887575">
    <property type="component" value="Unassembled WGS sequence"/>
</dbReference>
<accession>A0AAF3JBY9</accession>
<reference evidence="4" key="1">
    <citation type="submission" date="2024-02" db="UniProtKB">
        <authorList>
            <consortium name="WormBaseParasite"/>
        </authorList>
    </citation>
    <scope>IDENTIFICATION</scope>
</reference>
<protein>
    <recommendedName>
        <fullName evidence="2">ShKT domain-containing protein</fullName>
    </recommendedName>
</protein>
<sequence>MRQQCPVTCGYCKLPPSALLAQQASLIKAQTICLDLMPECKFRAACGYCITYRDMMYLNCPKSCGFCV</sequence>
<dbReference type="PROSITE" id="PS51670">
    <property type="entry name" value="SHKT"/>
    <property type="match status" value="2"/>
</dbReference>
<evidence type="ECO:0000313" key="4">
    <source>
        <dbReference type="WBParaSite" id="MBELARI_LOCUS9407"/>
    </source>
</evidence>
<dbReference type="Pfam" id="PF01549">
    <property type="entry name" value="ShK"/>
    <property type="match status" value="2"/>
</dbReference>
<dbReference type="WBParaSite" id="MBELARI_LOCUS9407">
    <property type="protein sequence ID" value="MBELARI_LOCUS9407"/>
    <property type="gene ID" value="MBELARI_LOCUS9407"/>
</dbReference>
<evidence type="ECO:0000259" key="2">
    <source>
        <dbReference type="PROSITE" id="PS51670"/>
    </source>
</evidence>
<keyword evidence="1" id="KW-1015">Disulfide bond</keyword>
<dbReference type="InterPro" id="IPR003582">
    <property type="entry name" value="ShKT_dom"/>
</dbReference>
<organism evidence="3 4">
    <name type="scientific">Mesorhabditis belari</name>
    <dbReference type="NCBI Taxonomy" id="2138241"/>
    <lineage>
        <taxon>Eukaryota</taxon>
        <taxon>Metazoa</taxon>
        <taxon>Ecdysozoa</taxon>
        <taxon>Nematoda</taxon>
        <taxon>Chromadorea</taxon>
        <taxon>Rhabditida</taxon>
        <taxon>Rhabditina</taxon>
        <taxon>Rhabditomorpha</taxon>
        <taxon>Rhabditoidea</taxon>
        <taxon>Rhabditidae</taxon>
        <taxon>Mesorhabditinae</taxon>
        <taxon>Mesorhabditis</taxon>
    </lineage>
</organism>
<feature type="domain" description="ShKT" evidence="2">
    <location>
        <begin position="1"/>
        <end position="12"/>
    </location>
</feature>
<evidence type="ECO:0000313" key="3">
    <source>
        <dbReference type="Proteomes" id="UP000887575"/>
    </source>
</evidence>
<feature type="disulfide bond" evidence="1">
    <location>
        <begin position="33"/>
        <end position="67"/>
    </location>
</feature>
<dbReference type="AlphaFoldDB" id="A0AAF3JBY9"/>
<evidence type="ECO:0000256" key="1">
    <source>
        <dbReference type="PROSITE-ProRule" id="PRU01005"/>
    </source>
</evidence>
<name>A0AAF3JBY9_9BILA</name>
<comment type="caution">
    <text evidence="1">Lacks conserved residue(s) required for the propagation of feature annotation.</text>
</comment>
<proteinExistence type="predicted"/>
<dbReference type="SMART" id="SM00254">
    <property type="entry name" value="ShKT"/>
    <property type="match status" value="1"/>
</dbReference>
<feature type="domain" description="ShKT" evidence="2">
    <location>
        <begin position="33"/>
        <end position="67"/>
    </location>
</feature>